<protein>
    <recommendedName>
        <fullName evidence="1">Nucleotidyltransferase-like domain-containing protein</fullName>
    </recommendedName>
</protein>
<feature type="domain" description="Nucleotidyltransferase-like" evidence="1">
    <location>
        <begin position="130"/>
        <end position="323"/>
    </location>
</feature>
<name>A0A2S8B3K8_9SPHN</name>
<proteinExistence type="predicted"/>
<evidence type="ECO:0000259" key="1">
    <source>
        <dbReference type="Pfam" id="PF12281"/>
    </source>
</evidence>
<evidence type="ECO:0000313" key="2">
    <source>
        <dbReference type="EMBL" id="PQM26947.1"/>
    </source>
</evidence>
<sequence length="350" mass="40114">MAVYPAYRGKQRKQGNMKAVTPFSDEQARNLINIRQQYEVWRDSERALAEMPYNLRIKEVSGNAYLYELTDREGNMKSLGRLDDEKQAQFDAYKSDKEEVKARIEASRTMLAERARIYRSLHLPMIDPEAGKILREADRRQLLGSHLMVVGTNAMPAYHIEAGGAIRDVPEETLDFDLAWTAEPPADEISSIWMMLKAVDRTYSVNTERQFQARNAKAYEVEILAAPSTIDGMFRKDQPRPIALPEQEWLLLGRQVDHVVIARNNAPARIVAPDPRYFALHKLWMAEKAGRNPLKRPKDEKQGMLLLDAVAEAMPHYPMDNAFVSSLPPALLPHFDRWRAQWKGEPASSW</sequence>
<accession>A0A2S8B3K8</accession>
<dbReference type="AlphaFoldDB" id="A0A2S8B3K8"/>
<dbReference type="Pfam" id="PF12281">
    <property type="entry name" value="NTP_transf_8"/>
    <property type="match status" value="1"/>
</dbReference>
<reference evidence="3" key="1">
    <citation type="submission" date="2017-11" db="EMBL/GenBank/DDBJ databases">
        <title>The complete genome sequence of Sphingopyxis pomeranensis sp. nov. strain WS5A3p.</title>
        <authorList>
            <person name="Kaminski M.A."/>
        </authorList>
    </citation>
    <scope>NUCLEOTIDE SEQUENCE [LARGE SCALE GENOMIC DNA]</scope>
    <source>
        <strain evidence="3">WS5A3p</strain>
    </source>
</reference>
<comment type="caution">
    <text evidence="2">The sequence shown here is derived from an EMBL/GenBank/DDBJ whole genome shotgun (WGS) entry which is preliminary data.</text>
</comment>
<dbReference type="InterPro" id="IPR058575">
    <property type="entry name" value="NTP_transf_8_dom"/>
</dbReference>
<gene>
    <name evidence="2" type="ORF">CVO77_18425</name>
</gene>
<organism evidence="2 3">
    <name type="scientific">Sphingopyxis lindanitolerans</name>
    <dbReference type="NCBI Taxonomy" id="2054227"/>
    <lineage>
        <taxon>Bacteria</taxon>
        <taxon>Pseudomonadati</taxon>
        <taxon>Pseudomonadota</taxon>
        <taxon>Alphaproteobacteria</taxon>
        <taxon>Sphingomonadales</taxon>
        <taxon>Sphingomonadaceae</taxon>
        <taxon>Sphingopyxis</taxon>
    </lineage>
</organism>
<dbReference type="Proteomes" id="UP000238954">
    <property type="component" value="Chromosome"/>
</dbReference>
<dbReference type="EMBL" id="PHFW01000003">
    <property type="protein sequence ID" value="PQM26947.1"/>
    <property type="molecule type" value="Genomic_DNA"/>
</dbReference>
<keyword evidence="3" id="KW-1185">Reference proteome</keyword>
<evidence type="ECO:0000313" key="3">
    <source>
        <dbReference type="Proteomes" id="UP000238954"/>
    </source>
</evidence>